<evidence type="ECO:0000256" key="8">
    <source>
        <dbReference type="ARBA" id="ARBA00038120"/>
    </source>
</evidence>
<evidence type="ECO:0000313" key="12">
    <source>
        <dbReference type="EMBL" id="GAP27626.1"/>
    </source>
</evidence>
<evidence type="ECO:0000256" key="9">
    <source>
        <dbReference type="ARBA" id="ARBA00040345"/>
    </source>
</evidence>
<dbReference type="AlphaFoldDB" id="A0ABC9YRC9"/>
<keyword evidence="13" id="KW-1185">Reference proteome</keyword>
<dbReference type="GO" id="GO:0005886">
    <property type="term" value="C:plasma membrane"/>
    <property type="evidence" value="ECO:0007669"/>
    <property type="project" value="UniProtKB-SubCell"/>
</dbReference>
<accession>A0ABC9YRC9</accession>
<keyword evidence="3" id="KW-0328">Glycosyltransferase</keyword>
<name>A0ABC9YRC9_9NOCA</name>
<dbReference type="PANTHER" id="PTHR43646:SF2">
    <property type="entry name" value="GLYCOSYLTRANSFERASE 2-LIKE DOMAIN-CONTAINING PROTEIN"/>
    <property type="match status" value="1"/>
</dbReference>
<evidence type="ECO:0000313" key="14">
    <source>
        <dbReference type="Proteomes" id="UP000180166"/>
    </source>
</evidence>
<evidence type="ECO:0000313" key="13">
    <source>
        <dbReference type="Proteomes" id="UP000037179"/>
    </source>
</evidence>
<protein>
    <recommendedName>
        <fullName evidence="9">4,4'-diaponeurosporenoate glycosyltransferase</fullName>
    </recommendedName>
</protein>
<gene>
    <name evidence="11" type="ORF">NS506_03339</name>
    <name evidence="12" type="ORF">NSK11_contig00021-0049</name>
</gene>
<comment type="subcellular location">
    <subcellularLocation>
        <location evidence="1">Cell membrane</location>
    </subcellularLocation>
</comment>
<dbReference type="InterPro" id="IPR029044">
    <property type="entry name" value="Nucleotide-diphossugar_trans"/>
</dbReference>
<evidence type="ECO:0000259" key="10">
    <source>
        <dbReference type="Pfam" id="PF00535"/>
    </source>
</evidence>
<keyword evidence="5" id="KW-0472">Membrane</keyword>
<evidence type="ECO:0000313" key="11">
    <source>
        <dbReference type="EMBL" id="APA97391.1"/>
    </source>
</evidence>
<comment type="similarity">
    <text evidence="8">Belongs to the glycosyltransferase 2 family. CrtQ subfamily.</text>
</comment>
<reference evidence="11 14" key="3">
    <citation type="submission" date="2016-10" db="EMBL/GenBank/DDBJ databases">
        <title>Genome sequence of Nocardia seriolae strain EM150506, isolated from Anguila japonica.</title>
        <authorList>
            <person name="Han H.-J."/>
        </authorList>
    </citation>
    <scope>NUCLEOTIDE SEQUENCE [LARGE SCALE GENOMIC DNA]</scope>
    <source>
        <strain evidence="11 14">EM150506</strain>
    </source>
</reference>
<reference evidence="12 13" key="2">
    <citation type="journal article" date="2016" name="Genome Announc.">
        <title>Draft Genome Sequence of Erythromycin- and Oxytetracycline-Sensitive Nocardia seriolae Strain U-1 (NBRC 110359).</title>
        <authorList>
            <person name="Imajoh M."/>
            <person name="Sukeda M."/>
            <person name="Shimizu M."/>
            <person name="Yamane J."/>
            <person name="Ohnishi K."/>
            <person name="Oshima S."/>
        </authorList>
    </citation>
    <scope>NUCLEOTIDE SEQUENCE [LARGE SCALE GENOMIC DNA]</scope>
    <source>
        <strain evidence="12 13">U-1</strain>
    </source>
</reference>
<feature type="domain" description="Glycosyltransferase 2-like" evidence="10">
    <location>
        <begin position="44"/>
        <end position="218"/>
    </location>
</feature>
<organism evidence="12 13">
    <name type="scientific">Nocardia seriolae</name>
    <dbReference type="NCBI Taxonomy" id="37332"/>
    <lineage>
        <taxon>Bacteria</taxon>
        <taxon>Bacillati</taxon>
        <taxon>Actinomycetota</taxon>
        <taxon>Actinomycetes</taxon>
        <taxon>Mycobacteriales</taxon>
        <taxon>Nocardiaceae</taxon>
        <taxon>Nocardia</taxon>
    </lineage>
</organism>
<keyword evidence="2" id="KW-1003">Cell membrane</keyword>
<comment type="function">
    <text evidence="6">Catalyzes the glycosylation of 4,4'-diaponeurosporenoate, i.e. the esterification of glucose at the C1'' position with the carboxyl group of 4,4'-diaponeurosporenic acid, to form glycosyl-4,4'-diaponeurosporenoate. This is a step in the biosynthesis of staphyloxanthin, an orange pigment present in most staphylococci strains.</text>
</comment>
<evidence type="ECO:0000256" key="6">
    <source>
        <dbReference type="ARBA" id="ARBA00037281"/>
    </source>
</evidence>
<keyword evidence="4" id="KW-0808">Transferase</keyword>
<dbReference type="GO" id="GO:0016757">
    <property type="term" value="F:glycosyltransferase activity"/>
    <property type="evidence" value="ECO:0007669"/>
    <property type="project" value="UniProtKB-KW"/>
</dbReference>
<sequence length="388" mass="40582">MSLAAKVVTAGSAVAAGGAAIALANRLSLRRLRPAEHEITEPVTVLIPARDEADRLPALIADLRAQRGIADLGVIILDDGSTDGTSAAAQAAIGGDERFFLSRNDIEPPPGWTGKTAACARLAELASGEDVLIFLDADIRLSPDALAAAVRELRSARAALVCPWPRQLAASPAERLVQPLLGWSWASTLPVALANRTRLPSMAVACGQFLVFDAAAYRAISGHEPVADRVTEDLAIARELRRSGRRTTLVAAGPMARTRMYRDATELTEGYTRWLWSAYGGPAGSLAVGSIAALAFWAPPLAALFGRGRLRGAGLLGYGAGVTARLLARSTENGGPIDGADVGAALAHPLSVAAYLALSIRSHRVRGRNRLRWKGRPVGATGPGVGTH</sequence>
<dbReference type="SUPFAM" id="SSF53448">
    <property type="entry name" value="Nucleotide-diphospho-sugar transferases"/>
    <property type="match status" value="1"/>
</dbReference>
<comment type="pathway">
    <text evidence="7">Carotenoid biosynthesis; staphyloxanthin biosynthesis; staphyloxanthin from farnesyl diphosphate: step 4/5.</text>
</comment>
<proteinExistence type="inferred from homology"/>
<reference evidence="13" key="1">
    <citation type="submission" date="2015-07" db="EMBL/GenBank/DDBJ databases">
        <title>Nocardia seriolae U-1 whole genome shotgun sequence.</title>
        <authorList>
            <person name="Imajoh M."/>
            <person name="Fukumoto Y."/>
            <person name="Sukeda M."/>
            <person name="Yamane J."/>
            <person name="Yamasaki K."/>
            <person name="Shimizu M."/>
            <person name="Ohnishi K."/>
            <person name="Oshima S."/>
        </authorList>
    </citation>
    <scope>NUCLEOTIDE SEQUENCE [LARGE SCALE GENOMIC DNA]</scope>
    <source>
        <strain evidence="13">U-1</strain>
    </source>
</reference>
<dbReference type="Pfam" id="PF00535">
    <property type="entry name" value="Glycos_transf_2"/>
    <property type="match status" value="1"/>
</dbReference>
<dbReference type="Gene3D" id="3.90.550.10">
    <property type="entry name" value="Spore Coat Polysaccharide Biosynthesis Protein SpsA, Chain A"/>
    <property type="match status" value="1"/>
</dbReference>
<dbReference type="EMBL" id="CP017839">
    <property type="protein sequence ID" value="APA97391.1"/>
    <property type="molecule type" value="Genomic_DNA"/>
</dbReference>
<dbReference type="Proteomes" id="UP000037179">
    <property type="component" value="Unassembled WGS sequence"/>
</dbReference>
<dbReference type="RefSeq" id="WP_033085812.1">
    <property type="nucleotide sequence ID" value="NZ_AP017900.1"/>
</dbReference>
<evidence type="ECO:0000256" key="2">
    <source>
        <dbReference type="ARBA" id="ARBA00022475"/>
    </source>
</evidence>
<dbReference type="GeneID" id="93373972"/>
<dbReference type="KEGG" id="nsr:NS506_03339"/>
<dbReference type="PANTHER" id="PTHR43646">
    <property type="entry name" value="GLYCOSYLTRANSFERASE"/>
    <property type="match status" value="1"/>
</dbReference>
<evidence type="ECO:0000256" key="4">
    <source>
        <dbReference type="ARBA" id="ARBA00022679"/>
    </source>
</evidence>
<dbReference type="Proteomes" id="UP000180166">
    <property type="component" value="Chromosome"/>
</dbReference>
<evidence type="ECO:0000256" key="7">
    <source>
        <dbReference type="ARBA" id="ARBA00037904"/>
    </source>
</evidence>
<dbReference type="EMBL" id="BBYQ01000021">
    <property type="protein sequence ID" value="GAP27626.1"/>
    <property type="molecule type" value="Genomic_DNA"/>
</dbReference>
<evidence type="ECO:0000256" key="3">
    <source>
        <dbReference type="ARBA" id="ARBA00022676"/>
    </source>
</evidence>
<dbReference type="CDD" id="cd00761">
    <property type="entry name" value="Glyco_tranf_GTA_type"/>
    <property type="match status" value="1"/>
</dbReference>
<evidence type="ECO:0000256" key="1">
    <source>
        <dbReference type="ARBA" id="ARBA00004236"/>
    </source>
</evidence>
<evidence type="ECO:0000256" key="5">
    <source>
        <dbReference type="ARBA" id="ARBA00023136"/>
    </source>
</evidence>
<dbReference type="InterPro" id="IPR001173">
    <property type="entry name" value="Glyco_trans_2-like"/>
</dbReference>